<gene>
    <name evidence="5" type="ORF">HD556DRAFT_1498875</name>
</gene>
<evidence type="ECO:0000259" key="4">
    <source>
        <dbReference type="Pfam" id="PF04825"/>
    </source>
</evidence>
<comment type="caution">
    <text evidence="5">The sequence shown here is derived from an EMBL/GenBank/DDBJ whole genome shotgun (WGS) entry which is preliminary data.</text>
</comment>
<dbReference type="AlphaFoldDB" id="A0A9P7DRX3"/>
<feature type="compositionally biased region" description="Low complexity" evidence="3">
    <location>
        <begin position="345"/>
        <end position="355"/>
    </location>
</feature>
<name>A0A9P7DRX3_9AGAM</name>
<evidence type="ECO:0000256" key="1">
    <source>
        <dbReference type="ARBA" id="ARBA00004123"/>
    </source>
</evidence>
<dbReference type="Pfam" id="PF04825">
    <property type="entry name" value="Rad21_Rec8_N"/>
    <property type="match status" value="1"/>
</dbReference>
<feature type="region of interest" description="Disordered" evidence="3">
    <location>
        <begin position="332"/>
        <end position="366"/>
    </location>
</feature>
<dbReference type="GO" id="GO:1990414">
    <property type="term" value="P:replication-born double-strand break repair via sister chromatid exchange"/>
    <property type="evidence" value="ECO:0007669"/>
    <property type="project" value="TreeGrafter"/>
</dbReference>
<dbReference type="GO" id="GO:0008278">
    <property type="term" value="C:cohesin complex"/>
    <property type="evidence" value="ECO:0007669"/>
    <property type="project" value="InterPro"/>
</dbReference>
<dbReference type="RefSeq" id="XP_041165104.1">
    <property type="nucleotide sequence ID" value="XM_041308924.1"/>
</dbReference>
<dbReference type="InterPro" id="IPR006910">
    <property type="entry name" value="Rad21_Rec8_N"/>
</dbReference>
<feature type="domain" description="Rad21/Rec8-like protein N-terminal" evidence="4">
    <location>
        <begin position="1"/>
        <end position="121"/>
    </location>
</feature>
<dbReference type="OrthoDB" id="10071381at2759"/>
<reference evidence="5" key="1">
    <citation type="journal article" date="2020" name="New Phytol.">
        <title>Comparative genomics reveals dynamic genome evolution in host specialist ectomycorrhizal fungi.</title>
        <authorList>
            <person name="Lofgren L.A."/>
            <person name="Nguyen N.H."/>
            <person name="Vilgalys R."/>
            <person name="Ruytinx J."/>
            <person name="Liao H.L."/>
            <person name="Branco S."/>
            <person name="Kuo A."/>
            <person name="LaButti K."/>
            <person name="Lipzen A."/>
            <person name="Andreopoulos W."/>
            <person name="Pangilinan J."/>
            <person name="Riley R."/>
            <person name="Hundley H."/>
            <person name="Na H."/>
            <person name="Barry K."/>
            <person name="Grigoriev I.V."/>
            <person name="Stajich J.E."/>
            <person name="Kennedy P.G."/>
        </authorList>
    </citation>
    <scope>NUCLEOTIDE SEQUENCE</scope>
    <source>
        <strain evidence="5">S12</strain>
    </source>
</reference>
<evidence type="ECO:0000256" key="3">
    <source>
        <dbReference type="SAM" id="MobiDB-lite"/>
    </source>
</evidence>
<protein>
    <submittedName>
        <fullName evidence="5">Rec8 like protein-domain-containing protein</fullName>
    </submittedName>
</protein>
<comment type="subcellular location">
    <subcellularLocation>
        <location evidence="1">Nucleus</location>
    </subcellularLocation>
</comment>
<evidence type="ECO:0000313" key="5">
    <source>
        <dbReference type="EMBL" id="KAG1801638.1"/>
    </source>
</evidence>
<organism evidence="5 6">
    <name type="scientific">Suillus plorans</name>
    <dbReference type="NCBI Taxonomy" id="116603"/>
    <lineage>
        <taxon>Eukaryota</taxon>
        <taxon>Fungi</taxon>
        <taxon>Dikarya</taxon>
        <taxon>Basidiomycota</taxon>
        <taxon>Agaricomycotina</taxon>
        <taxon>Agaricomycetes</taxon>
        <taxon>Agaricomycetidae</taxon>
        <taxon>Boletales</taxon>
        <taxon>Suillineae</taxon>
        <taxon>Suillaceae</taxon>
        <taxon>Suillus</taxon>
    </lineage>
</organism>
<evidence type="ECO:0000256" key="2">
    <source>
        <dbReference type="ARBA" id="ARBA00023242"/>
    </source>
</evidence>
<dbReference type="Proteomes" id="UP000719766">
    <property type="component" value="Unassembled WGS sequence"/>
</dbReference>
<dbReference type="InterPro" id="IPR039781">
    <property type="entry name" value="Rad21/Rec8-like"/>
</dbReference>
<dbReference type="GeneID" id="64602688"/>
<dbReference type="PANTHER" id="PTHR12585">
    <property type="entry name" value="SCC1 / RAD21 FAMILY MEMBER"/>
    <property type="match status" value="1"/>
</dbReference>
<accession>A0A9P7DRX3</accession>
<keyword evidence="2" id="KW-0539">Nucleus</keyword>
<evidence type="ECO:0000313" key="6">
    <source>
        <dbReference type="Proteomes" id="UP000719766"/>
    </source>
</evidence>
<dbReference type="GO" id="GO:0007062">
    <property type="term" value="P:sister chromatid cohesion"/>
    <property type="evidence" value="ECO:0007669"/>
    <property type="project" value="InterPro"/>
</dbReference>
<dbReference type="PANTHER" id="PTHR12585:SF72">
    <property type="entry name" value="MEIOTIC RECOMBINATION PROTEIN REC8"/>
    <property type="match status" value="1"/>
</dbReference>
<dbReference type="GO" id="GO:0005634">
    <property type="term" value="C:nucleus"/>
    <property type="evidence" value="ECO:0007669"/>
    <property type="project" value="UniProtKB-SubCell"/>
</dbReference>
<feature type="region of interest" description="Disordered" evidence="3">
    <location>
        <begin position="173"/>
        <end position="210"/>
    </location>
</feature>
<sequence>MFFSTELLSRRDSGFGLLWYCSRMLHGRWNHISLLGVTNIRLAATLGSKSAFKKLPKRSVLTADISQLCDLIASPAEPLALRLSSNLMVGAARVYKVKQELFLSDVTSCFNSLKRVVQEFRSMAASEAHLQMAQPSVRPSAVTLAADPGAGFAMDFDAMVADWDEYLNIGNNKGGAEEGSSDDEYNPKAKRPKGKGKQSAVASASTAENARANAHTLNENHDLFLANSFDASFGGSGANVITSSQNETFGFDDSFFGAFDGLDIGEGVGDDVVRELGEGWGGTAPENQVDHDMQVDEPIDFGFNDADNLYFEHDAPIDDTGALEQNVLPLPPSAFATPQGTQRGSAAALPPSSSLTGHSLESPSGPLAAIAPQVEEIEPVAPDDHPAKPAPPRKIKRARLLLDVRTELTDDELKAARLHYLEEQNGIHRQLARRTFEKDQGRLVDGLLWAIPEHMQAKELVDFWLDHFKAQLDARSVFMIGPRDDSPPPKRRKTKTNTEIPGEVEHVQVRPESPVFGVGRASPDFNAGGADIDMNFDMNFDMGNGWGGADDVGPELNNLRSSEEPGQARHAPRPMSVMGDEFGLDIVQGSLSQRSALFPWDNAGGSSSVSGAVLLGRQSSDKISVDHAETRLRGSSLSRRGSSIPSQQGDVFGGAGGFPASPQIIDDDFVFNVPGGNSVAESQLSEVNPATLERTSFNFLEYAKMQYKSLSGSARFLAFDDVVPRTTSTAHVAAAALYHCLGVFVLPLSMLGTKDLIQLRQEEAYGTIEIRIK</sequence>
<dbReference type="EMBL" id="JABBWE010000007">
    <property type="protein sequence ID" value="KAG1801638.1"/>
    <property type="molecule type" value="Genomic_DNA"/>
</dbReference>
<proteinExistence type="predicted"/>
<keyword evidence="6" id="KW-1185">Reference proteome</keyword>
<dbReference type="GO" id="GO:0003682">
    <property type="term" value="F:chromatin binding"/>
    <property type="evidence" value="ECO:0007669"/>
    <property type="project" value="TreeGrafter"/>
</dbReference>